<dbReference type="Gene3D" id="3.30.560.10">
    <property type="entry name" value="Glucose Oxidase, domain 3"/>
    <property type="match status" value="1"/>
</dbReference>
<dbReference type="SUPFAM" id="SSF51905">
    <property type="entry name" value="FAD/NAD(P)-binding domain"/>
    <property type="match status" value="1"/>
</dbReference>
<comment type="cofactor">
    <cofactor evidence="1 5">
        <name>FAD</name>
        <dbReference type="ChEBI" id="CHEBI:57692"/>
    </cofactor>
</comment>
<keyword evidence="9" id="KW-0560">Oxidoreductase</keyword>
<evidence type="ECO:0000256" key="6">
    <source>
        <dbReference type="RuleBase" id="RU003968"/>
    </source>
</evidence>
<evidence type="ECO:0000256" key="3">
    <source>
        <dbReference type="ARBA" id="ARBA00022630"/>
    </source>
</evidence>
<dbReference type="AlphaFoldDB" id="A0ABD5K2U6"/>
<dbReference type="InterPro" id="IPR036188">
    <property type="entry name" value="FAD/NAD-bd_sf"/>
</dbReference>
<dbReference type="RefSeq" id="WP_339441693.1">
    <property type="nucleotide sequence ID" value="NZ_JBBHKQ010000002.1"/>
</dbReference>
<evidence type="ECO:0000259" key="8">
    <source>
        <dbReference type="PROSITE" id="PS00624"/>
    </source>
</evidence>
<dbReference type="Proteomes" id="UP001362311">
    <property type="component" value="Unassembled WGS sequence"/>
</dbReference>
<evidence type="ECO:0000256" key="5">
    <source>
        <dbReference type="PIRSR" id="PIRSR000137-2"/>
    </source>
</evidence>
<dbReference type="GO" id="GO:0008812">
    <property type="term" value="F:choline dehydrogenase activity"/>
    <property type="evidence" value="ECO:0007669"/>
    <property type="project" value="UniProtKB-EC"/>
</dbReference>
<dbReference type="PROSITE" id="PS00623">
    <property type="entry name" value="GMC_OXRED_1"/>
    <property type="match status" value="1"/>
</dbReference>
<evidence type="ECO:0000256" key="2">
    <source>
        <dbReference type="ARBA" id="ARBA00010790"/>
    </source>
</evidence>
<dbReference type="Gene3D" id="3.50.50.60">
    <property type="entry name" value="FAD/NAD(P)-binding domain"/>
    <property type="match status" value="1"/>
</dbReference>
<accession>A0ABD5K2U6</accession>
<dbReference type="PROSITE" id="PS00624">
    <property type="entry name" value="GMC_OXRED_2"/>
    <property type="match status" value="1"/>
</dbReference>
<dbReference type="PIRSF" id="PIRSF000137">
    <property type="entry name" value="Alcohol_oxidase"/>
    <property type="match status" value="1"/>
</dbReference>
<dbReference type="PANTHER" id="PTHR11552:SF147">
    <property type="entry name" value="CHOLINE DEHYDROGENASE, MITOCHONDRIAL"/>
    <property type="match status" value="1"/>
</dbReference>
<comment type="similarity">
    <text evidence="2 6">Belongs to the GMC oxidoreductase family.</text>
</comment>
<evidence type="ECO:0000259" key="7">
    <source>
        <dbReference type="PROSITE" id="PS00623"/>
    </source>
</evidence>
<dbReference type="Pfam" id="PF05199">
    <property type="entry name" value="GMC_oxred_C"/>
    <property type="match status" value="1"/>
</dbReference>
<evidence type="ECO:0000313" key="10">
    <source>
        <dbReference type="Proteomes" id="UP001362311"/>
    </source>
</evidence>
<proteinExistence type="inferred from homology"/>
<dbReference type="NCBIfam" id="NF002550">
    <property type="entry name" value="PRK02106.1"/>
    <property type="match status" value="1"/>
</dbReference>
<reference evidence="9 10" key="1">
    <citation type="submission" date="2024-03" db="EMBL/GenBank/DDBJ databases">
        <title>Reference genomes for the five species model microbial community.</title>
        <authorList>
            <person name="Padfield D."/>
        </authorList>
    </citation>
    <scope>NUCLEOTIDE SEQUENCE [LARGE SCALE GENOMIC DNA]</scope>
    <source>
        <strain evidence="9 10">AB1</strain>
    </source>
</reference>
<dbReference type="EMBL" id="JBBHKQ010000002">
    <property type="protein sequence ID" value="MEJ5902402.1"/>
    <property type="molecule type" value="Genomic_DNA"/>
</dbReference>
<dbReference type="InterPro" id="IPR007867">
    <property type="entry name" value="GMC_OxRtase_C"/>
</dbReference>
<dbReference type="PANTHER" id="PTHR11552">
    <property type="entry name" value="GLUCOSE-METHANOL-CHOLINE GMC OXIDOREDUCTASE"/>
    <property type="match status" value="1"/>
</dbReference>
<protein>
    <submittedName>
        <fullName evidence="9">Choline dehydrogenase</fullName>
        <ecNumber evidence="9">1.1.99.1</ecNumber>
    </submittedName>
</protein>
<dbReference type="InterPro" id="IPR012132">
    <property type="entry name" value="GMC_OxRdtase"/>
</dbReference>
<feature type="domain" description="Glucose-methanol-choline oxidoreductase N-terminal" evidence="7">
    <location>
        <begin position="87"/>
        <end position="110"/>
    </location>
</feature>
<keyword evidence="4 5" id="KW-0274">FAD</keyword>
<dbReference type="EC" id="1.1.99.1" evidence="9"/>
<dbReference type="SUPFAM" id="SSF54373">
    <property type="entry name" value="FAD-linked reductases, C-terminal domain"/>
    <property type="match status" value="1"/>
</dbReference>
<organism evidence="9 10">
    <name type="scientific">Ochrobactrum teleogrylli</name>
    <dbReference type="NCBI Taxonomy" id="2479765"/>
    <lineage>
        <taxon>Bacteria</taxon>
        <taxon>Pseudomonadati</taxon>
        <taxon>Pseudomonadota</taxon>
        <taxon>Alphaproteobacteria</taxon>
        <taxon>Hyphomicrobiales</taxon>
        <taxon>Brucellaceae</taxon>
        <taxon>Brucella/Ochrobactrum group</taxon>
        <taxon>Ochrobactrum</taxon>
    </lineage>
</organism>
<gene>
    <name evidence="9" type="ORF">WIX40_20090</name>
</gene>
<sequence>MTNVNETLETDIVIVGAGSAGCTLAGRLTEDGQTAVTILEAGGKDWNPWIHIPIGYGKTIVHPRLNWRFETEASAEIGNRRMYWPRGKVLGGSSSINGLLYIRGQAQDYDHWRQLGNTGWSYDDVLPYFRKAENHENGGDAYHGSDGPLRVSNLKERNPLCDAFIKSAVEAGIPANDDFNGATQEGVGYYHTTTRNARRCSASVAYLKPAMKRQNLRVITKAETQRIVFEGKRAVGVIFERGGKQVFVRARREVVISAGSINSPKLLLLSGIGPAAQLRQLGIDVVHDLPGVGENLQDHYGALVTYKSRLPVTVNDIMMSPAKQLQVGLQYLLFRTGPLTISAAQVGAFAKSDQRLETPDIQFLFQTFSHDEYDDGLHKFSGFANAVCPVRPESRGTLKLRSANPKDTPLMQPNYLSSENDRKVLVEAIKLSRKVAEKAAIAAVIEVEYAPGKAVQSDDEILAYARQTGLSIAHQVGTCKMGQDSMAVVDTSLKVHGIEGLRVVDASIMPTLISGNTNAPTIMIAEKAADMIRMSGT</sequence>
<feature type="binding site" evidence="5">
    <location>
        <position position="89"/>
    </location>
    <ligand>
        <name>FAD</name>
        <dbReference type="ChEBI" id="CHEBI:57692"/>
    </ligand>
</feature>
<feature type="domain" description="Glucose-methanol-choline oxidoreductase N-terminal" evidence="8">
    <location>
        <begin position="259"/>
        <end position="273"/>
    </location>
</feature>
<evidence type="ECO:0000313" key="9">
    <source>
        <dbReference type="EMBL" id="MEJ5902402.1"/>
    </source>
</evidence>
<evidence type="ECO:0000256" key="1">
    <source>
        <dbReference type="ARBA" id="ARBA00001974"/>
    </source>
</evidence>
<evidence type="ECO:0000256" key="4">
    <source>
        <dbReference type="ARBA" id="ARBA00022827"/>
    </source>
</evidence>
<dbReference type="Pfam" id="PF00732">
    <property type="entry name" value="GMC_oxred_N"/>
    <property type="match status" value="1"/>
</dbReference>
<name>A0ABD5K2U6_9HYPH</name>
<dbReference type="InterPro" id="IPR000172">
    <property type="entry name" value="GMC_OxRdtase_N"/>
</dbReference>
<keyword evidence="3 6" id="KW-0285">Flavoprotein</keyword>
<comment type="caution">
    <text evidence="9">The sequence shown here is derived from an EMBL/GenBank/DDBJ whole genome shotgun (WGS) entry which is preliminary data.</text>
</comment>